<proteinExistence type="predicted"/>
<dbReference type="KEGG" id="pda:108510926"/>
<keyword evidence="1" id="KW-1185">Reference proteome</keyword>
<gene>
    <name evidence="2" type="primary">LOC108510926</name>
</gene>
<dbReference type="RefSeq" id="XP_017696618.2">
    <property type="nucleotide sequence ID" value="XM_017841129.2"/>
</dbReference>
<protein>
    <submittedName>
        <fullName evidence="2">Uncharacterized mitochondrial protein AtMg00810-like</fullName>
    </submittedName>
</protein>
<reference evidence="1" key="1">
    <citation type="journal article" date="2019" name="Nat. Commun.">
        <title>Genome-wide association mapping of date palm fruit traits.</title>
        <authorList>
            <person name="Hazzouri K.M."/>
            <person name="Gros-Balthazard M."/>
            <person name="Flowers J.M."/>
            <person name="Copetti D."/>
            <person name="Lemansour A."/>
            <person name="Lebrun M."/>
            <person name="Masmoudi K."/>
            <person name="Ferrand S."/>
            <person name="Dhar M.I."/>
            <person name="Fresquez Z.A."/>
            <person name="Rosas U."/>
            <person name="Zhang J."/>
            <person name="Talag J."/>
            <person name="Lee S."/>
            <person name="Kudrna D."/>
            <person name="Powell R.F."/>
            <person name="Leitch I.J."/>
            <person name="Krueger R.R."/>
            <person name="Wing R.A."/>
            <person name="Amiri K.M.A."/>
            <person name="Purugganan M.D."/>
        </authorList>
    </citation>
    <scope>NUCLEOTIDE SEQUENCE [LARGE SCALE GENOMIC DNA]</scope>
    <source>
        <strain evidence="1">cv. Khalas</strain>
    </source>
</reference>
<accession>A0A8B7MSU8</accession>
<dbReference type="PANTHER" id="PTHR11439:SF524">
    <property type="entry name" value="RNA-DIRECTED DNA POLYMERASE, PROTEIN KINASE RLK-PELLE-DLSV FAMILY"/>
    <property type="match status" value="1"/>
</dbReference>
<reference evidence="2" key="2">
    <citation type="submission" date="2025-08" db="UniProtKB">
        <authorList>
            <consortium name="RefSeq"/>
        </authorList>
    </citation>
    <scope>IDENTIFICATION</scope>
    <source>
        <tissue evidence="2">Young leaves</tissue>
    </source>
</reference>
<evidence type="ECO:0000313" key="1">
    <source>
        <dbReference type="Proteomes" id="UP000228380"/>
    </source>
</evidence>
<dbReference type="InterPro" id="IPR043502">
    <property type="entry name" value="DNA/RNA_pol_sf"/>
</dbReference>
<name>A0A8B7MSU8_PHODC</name>
<dbReference type="PANTHER" id="PTHR11439">
    <property type="entry name" value="GAG-POL-RELATED RETROTRANSPOSON"/>
    <property type="match status" value="1"/>
</dbReference>
<evidence type="ECO:0000313" key="2">
    <source>
        <dbReference type="RefSeq" id="XP_017696618.2"/>
    </source>
</evidence>
<dbReference type="GeneID" id="108510926"/>
<dbReference type="SUPFAM" id="SSF56672">
    <property type="entry name" value="DNA/RNA polymerases"/>
    <property type="match status" value="1"/>
</dbReference>
<organism evidence="1 2">
    <name type="scientific">Phoenix dactylifera</name>
    <name type="common">Date palm</name>
    <dbReference type="NCBI Taxonomy" id="42345"/>
    <lineage>
        <taxon>Eukaryota</taxon>
        <taxon>Viridiplantae</taxon>
        <taxon>Streptophyta</taxon>
        <taxon>Embryophyta</taxon>
        <taxon>Tracheophyta</taxon>
        <taxon>Spermatophyta</taxon>
        <taxon>Magnoliopsida</taxon>
        <taxon>Liliopsida</taxon>
        <taxon>Arecaceae</taxon>
        <taxon>Coryphoideae</taxon>
        <taxon>Phoeniceae</taxon>
        <taxon>Phoenix</taxon>
    </lineage>
</organism>
<dbReference type="AlphaFoldDB" id="A0A8B7MSU8"/>
<dbReference type="CDD" id="cd09272">
    <property type="entry name" value="RNase_HI_RT_Ty1"/>
    <property type="match status" value="1"/>
</dbReference>
<sequence>MLDCKPITTPLSVKPHSTKELEPFPNPEYFRSLAGSLQYLTITRPDISFAVNYICQFMHRPLQTHYEMLKRILQYIKGTVNHFLHYNSGSLTLSTFCDSDWARDASDRRSTTGYCVFLGSNLISWLAKKQPTVARSSTEAEYRALAITSTEIIWLRRLLKELLIPISEPTELCCDNISALSLATNPVFHARTKHIEVDYHFVREKVQSKELRLARISTQDQPADIFTKPLSGQRHSLLCSKLRVLSQNSA</sequence>
<dbReference type="Proteomes" id="UP000228380">
    <property type="component" value="Chromosome 8"/>
</dbReference>
<dbReference type="OrthoDB" id="780992at2759"/>